<evidence type="ECO:0000313" key="5">
    <source>
        <dbReference type="EMBL" id="NML44989.1"/>
    </source>
</evidence>
<keyword evidence="3" id="KW-0804">Transcription</keyword>
<keyword evidence="2" id="KW-0238">DNA-binding</keyword>
<dbReference type="SMART" id="SM00342">
    <property type="entry name" value="HTH_ARAC"/>
    <property type="match status" value="1"/>
</dbReference>
<evidence type="ECO:0000256" key="3">
    <source>
        <dbReference type="ARBA" id="ARBA00023163"/>
    </source>
</evidence>
<protein>
    <submittedName>
        <fullName evidence="5">AraC family transcriptional regulator</fullName>
    </submittedName>
</protein>
<dbReference type="AlphaFoldDB" id="A0A848H647"/>
<keyword evidence="1" id="KW-0805">Transcription regulation</keyword>
<proteinExistence type="predicted"/>
<gene>
    <name evidence="5" type="ORF">HHL11_14620</name>
</gene>
<dbReference type="GO" id="GO:0043565">
    <property type="term" value="F:sequence-specific DNA binding"/>
    <property type="evidence" value="ECO:0007669"/>
    <property type="project" value="InterPro"/>
</dbReference>
<organism evidence="5 6">
    <name type="scientific">Ramlibacter agri</name>
    <dbReference type="NCBI Taxonomy" id="2728837"/>
    <lineage>
        <taxon>Bacteria</taxon>
        <taxon>Pseudomonadati</taxon>
        <taxon>Pseudomonadota</taxon>
        <taxon>Betaproteobacteria</taxon>
        <taxon>Burkholderiales</taxon>
        <taxon>Comamonadaceae</taxon>
        <taxon>Ramlibacter</taxon>
    </lineage>
</organism>
<dbReference type="InterPro" id="IPR003313">
    <property type="entry name" value="AraC-bd"/>
</dbReference>
<dbReference type="PANTHER" id="PTHR46796:SF2">
    <property type="entry name" value="TRANSCRIPTIONAL REGULATORY PROTEIN"/>
    <property type="match status" value="1"/>
</dbReference>
<dbReference type="Proteomes" id="UP000541185">
    <property type="component" value="Unassembled WGS sequence"/>
</dbReference>
<dbReference type="RefSeq" id="WP_169419085.1">
    <property type="nucleotide sequence ID" value="NZ_JABBFX010000001.1"/>
</dbReference>
<dbReference type="Pfam" id="PF02311">
    <property type="entry name" value="AraC_binding"/>
    <property type="match status" value="1"/>
</dbReference>
<evidence type="ECO:0000256" key="2">
    <source>
        <dbReference type="ARBA" id="ARBA00023125"/>
    </source>
</evidence>
<dbReference type="InterPro" id="IPR009057">
    <property type="entry name" value="Homeodomain-like_sf"/>
</dbReference>
<dbReference type="GO" id="GO:0003700">
    <property type="term" value="F:DNA-binding transcription factor activity"/>
    <property type="evidence" value="ECO:0007669"/>
    <property type="project" value="InterPro"/>
</dbReference>
<feature type="domain" description="HTH araC/xylS-type" evidence="4">
    <location>
        <begin position="171"/>
        <end position="268"/>
    </location>
</feature>
<keyword evidence="6" id="KW-1185">Reference proteome</keyword>
<reference evidence="5 6" key="1">
    <citation type="submission" date="2020-04" db="EMBL/GenBank/DDBJ databases">
        <title>Ramlibacter sp. G-1-2-2 isolated from soil.</title>
        <authorList>
            <person name="Dahal R.H."/>
        </authorList>
    </citation>
    <scope>NUCLEOTIDE SEQUENCE [LARGE SCALE GENOMIC DNA]</scope>
    <source>
        <strain evidence="5 6">G-1-2-2</strain>
    </source>
</reference>
<dbReference type="EMBL" id="JABBFX010000001">
    <property type="protein sequence ID" value="NML44989.1"/>
    <property type="molecule type" value="Genomic_DNA"/>
</dbReference>
<evidence type="ECO:0000259" key="4">
    <source>
        <dbReference type="PROSITE" id="PS01124"/>
    </source>
</evidence>
<sequence>MASAPCHRCTLIGSPWTEVYATRITSSRHYARHTHSAYGLGVVDAGAQRSASGRHTVDAFAGDLVATNPGEVHDGRPLGGPLRSWRTIYIEPAFFAGLAPFAGEVAITRAAFADPELQQATLGLLGAMARWQQGSADALACEEALASACGLLLARHVSRPSLEPVPSVSMARVRERLAAGLLQPPTLAELAGLAGLSRFQLLRRFAALHGLTPHAWLVQQRTEHARALIAGGMGLAEAAALSGFADQSHMTRSFTRQFGFTPGAWQRARLQ</sequence>
<comment type="caution">
    <text evidence="5">The sequence shown here is derived from an EMBL/GenBank/DDBJ whole genome shotgun (WGS) entry which is preliminary data.</text>
</comment>
<dbReference type="InterPro" id="IPR050204">
    <property type="entry name" value="AraC_XylS_family_regulators"/>
</dbReference>
<dbReference type="Pfam" id="PF12833">
    <property type="entry name" value="HTH_18"/>
    <property type="match status" value="1"/>
</dbReference>
<accession>A0A848H647</accession>
<dbReference type="PROSITE" id="PS01124">
    <property type="entry name" value="HTH_ARAC_FAMILY_2"/>
    <property type="match status" value="1"/>
</dbReference>
<dbReference type="SUPFAM" id="SSF51215">
    <property type="entry name" value="Regulatory protein AraC"/>
    <property type="match status" value="1"/>
</dbReference>
<dbReference type="PANTHER" id="PTHR46796">
    <property type="entry name" value="HTH-TYPE TRANSCRIPTIONAL ACTIVATOR RHAS-RELATED"/>
    <property type="match status" value="1"/>
</dbReference>
<dbReference type="SUPFAM" id="SSF46689">
    <property type="entry name" value="Homeodomain-like"/>
    <property type="match status" value="2"/>
</dbReference>
<dbReference type="InterPro" id="IPR037923">
    <property type="entry name" value="HTH-like"/>
</dbReference>
<name>A0A848H647_9BURK</name>
<evidence type="ECO:0000313" key="6">
    <source>
        <dbReference type="Proteomes" id="UP000541185"/>
    </source>
</evidence>
<dbReference type="Gene3D" id="1.10.10.60">
    <property type="entry name" value="Homeodomain-like"/>
    <property type="match status" value="1"/>
</dbReference>
<dbReference type="InterPro" id="IPR018060">
    <property type="entry name" value="HTH_AraC"/>
</dbReference>
<evidence type="ECO:0000256" key="1">
    <source>
        <dbReference type="ARBA" id="ARBA00023015"/>
    </source>
</evidence>